<dbReference type="Proteomes" id="UP000595841">
    <property type="component" value="Chromosome"/>
</dbReference>
<accession>A0A974PCG5</accession>
<protein>
    <submittedName>
        <fullName evidence="1">Toprim domain-containing protein</fullName>
    </submittedName>
</protein>
<keyword evidence="2" id="KW-1185">Reference proteome</keyword>
<gene>
    <name evidence="1" type="ORF">JI735_33595</name>
</gene>
<evidence type="ECO:0000313" key="2">
    <source>
        <dbReference type="Proteomes" id="UP000595841"/>
    </source>
</evidence>
<dbReference type="RefSeq" id="WP_202676893.1">
    <property type="nucleotide sequence ID" value="NZ_CP068595.1"/>
</dbReference>
<dbReference type="KEGG" id="pson:JI735_33595"/>
<dbReference type="EMBL" id="CP068595">
    <property type="protein sequence ID" value="QQZ61246.1"/>
    <property type="molecule type" value="Genomic_DNA"/>
</dbReference>
<dbReference type="Pfam" id="PF13155">
    <property type="entry name" value="Toprim_2"/>
    <property type="match status" value="1"/>
</dbReference>
<organism evidence="1 2">
    <name type="scientific">Paenibacillus sonchi</name>
    <dbReference type="NCBI Taxonomy" id="373687"/>
    <lineage>
        <taxon>Bacteria</taxon>
        <taxon>Bacillati</taxon>
        <taxon>Bacillota</taxon>
        <taxon>Bacilli</taxon>
        <taxon>Bacillales</taxon>
        <taxon>Paenibacillaceae</taxon>
        <taxon>Paenibacillus</taxon>
        <taxon>Paenibacillus sonchi group</taxon>
    </lineage>
</organism>
<dbReference type="InterPro" id="IPR034154">
    <property type="entry name" value="TOPRIM_DnaG/twinkle"/>
</dbReference>
<proteinExistence type="predicted"/>
<reference evidence="1 2" key="1">
    <citation type="submission" date="2021-01" db="EMBL/GenBank/DDBJ databases">
        <title>Whole genome sequence of Paenibacillus sonchi LMG 24727 for comparative genomics.</title>
        <authorList>
            <person name="Lee G."/>
            <person name="Kim M.-J."/>
            <person name="Lim K."/>
            <person name="Shin J.-H."/>
        </authorList>
    </citation>
    <scope>NUCLEOTIDE SEQUENCE [LARGE SCALE GENOMIC DNA]</scope>
    <source>
        <strain evidence="1 2">LMG 24727</strain>
    </source>
</reference>
<dbReference type="CDD" id="cd01029">
    <property type="entry name" value="TOPRIM_primases"/>
    <property type="match status" value="1"/>
</dbReference>
<dbReference type="Gene3D" id="3.40.1360.10">
    <property type="match status" value="1"/>
</dbReference>
<name>A0A974PCG5_9BACL</name>
<sequence>MHEKKLYQQSKTGNCVFIGYDPDGIPKYCSMRGCNPNRPFKQDRIHSDKSYPFLIPGSNNCKRVYVFESPIDAMSHATLTKLNGLDWRTDHRISLGCLSDNALERFLTKYSMHEIIFCLDNDYNATYQDGSPAPNWGQEAAFKFSEKYKTLSYQVSIEKPQKKDVNEDLAFFITLEKENEKKNTKDMEHEYER</sequence>
<evidence type="ECO:0000313" key="1">
    <source>
        <dbReference type="EMBL" id="QQZ61246.1"/>
    </source>
</evidence>
<dbReference type="AlphaFoldDB" id="A0A974PCG5"/>